<dbReference type="RefSeq" id="WP_116301630.1">
    <property type="nucleotide sequence ID" value="NZ_NFZV01000005.1"/>
</dbReference>
<dbReference type="Pfam" id="PF00126">
    <property type="entry name" value="HTH_1"/>
    <property type="match status" value="1"/>
</dbReference>
<evidence type="ECO:0000313" key="3">
    <source>
        <dbReference type="Proteomes" id="UP000256763"/>
    </source>
</evidence>
<feature type="domain" description="HTH lysR-type" evidence="1">
    <location>
        <begin position="25"/>
        <end position="85"/>
    </location>
</feature>
<comment type="caution">
    <text evidence="2">The sequence shown here is derived from an EMBL/GenBank/DDBJ whole genome shotgun (WGS) entry which is preliminary data.</text>
</comment>
<dbReference type="InterPro" id="IPR000847">
    <property type="entry name" value="LysR_HTH_N"/>
</dbReference>
<dbReference type="EMBL" id="NFZW01000006">
    <property type="protein sequence ID" value="RFA37918.1"/>
    <property type="molecule type" value="Genomic_DNA"/>
</dbReference>
<dbReference type="InterPro" id="IPR036388">
    <property type="entry name" value="WH-like_DNA-bd_sf"/>
</dbReference>
<dbReference type="Proteomes" id="UP000256763">
    <property type="component" value="Unassembled WGS sequence"/>
</dbReference>
<accession>A0A3E0WYN2</accession>
<protein>
    <submittedName>
        <fullName evidence="2">LysR family transcriptional regulator</fullName>
    </submittedName>
</protein>
<evidence type="ECO:0000259" key="1">
    <source>
        <dbReference type="Pfam" id="PF00126"/>
    </source>
</evidence>
<dbReference type="SUPFAM" id="SSF46785">
    <property type="entry name" value="Winged helix' DNA-binding domain"/>
    <property type="match status" value="1"/>
</dbReference>
<dbReference type="PANTHER" id="PTHR30432:SF1">
    <property type="entry name" value="DNA-BINDING TRANSCRIPTIONAL DUAL REGULATOR MODE"/>
    <property type="match status" value="1"/>
</dbReference>
<keyword evidence="3" id="KW-1185">Reference proteome</keyword>
<name>A0A3E0WYN2_9GAMM</name>
<dbReference type="PANTHER" id="PTHR30432">
    <property type="entry name" value="TRANSCRIPTIONAL REGULATOR MODE"/>
    <property type="match status" value="1"/>
</dbReference>
<dbReference type="AlphaFoldDB" id="A0A3E0WYN2"/>
<proteinExistence type="predicted"/>
<evidence type="ECO:0000313" key="2">
    <source>
        <dbReference type="EMBL" id="RFA37918.1"/>
    </source>
</evidence>
<dbReference type="Gene3D" id="1.10.10.10">
    <property type="entry name" value="Winged helix-like DNA-binding domain superfamily/Winged helix DNA-binding domain"/>
    <property type="match status" value="1"/>
</dbReference>
<organism evidence="2 3">
    <name type="scientific">Alkalilimnicola ehrlichii</name>
    <dbReference type="NCBI Taxonomy" id="351052"/>
    <lineage>
        <taxon>Bacteria</taxon>
        <taxon>Pseudomonadati</taxon>
        <taxon>Pseudomonadota</taxon>
        <taxon>Gammaproteobacteria</taxon>
        <taxon>Chromatiales</taxon>
        <taxon>Ectothiorhodospiraceae</taxon>
        <taxon>Alkalilimnicola</taxon>
    </lineage>
</organism>
<dbReference type="OrthoDB" id="9800709at2"/>
<gene>
    <name evidence="2" type="ORF">CAL65_08350</name>
</gene>
<reference evidence="3" key="1">
    <citation type="submission" date="2017-05" db="EMBL/GenBank/DDBJ databases">
        <authorList>
            <person name="Sharma S."/>
            <person name="Sidhu C."/>
            <person name="Pinnaka A.K."/>
        </authorList>
    </citation>
    <scope>NUCLEOTIDE SEQUENCE [LARGE SCALE GENOMIC DNA]</scope>
    <source>
        <strain evidence="3">AK93</strain>
    </source>
</reference>
<sequence length="122" mass="13026">MSTPLRLRQRLLFGKAIAIGPGKAELLQHIADSGSISAAARQMGMSYRRAWLLVDTMNQCFRSPLIETAAGGKGGGGARITELGQRVLAIYRCIEAKTATAVAPELAELESMLAPNPPENPH</sequence>
<dbReference type="GO" id="GO:0003700">
    <property type="term" value="F:DNA-binding transcription factor activity"/>
    <property type="evidence" value="ECO:0007669"/>
    <property type="project" value="InterPro"/>
</dbReference>
<dbReference type="InterPro" id="IPR036390">
    <property type="entry name" value="WH_DNA-bd_sf"/>
</dbReference>
<dbReference type="InterPro" id="IPR051815">
    <property type="entry name" value="Molybdate_resp_trans_reg"/>
</dbReference>